<dbReference type="Proteomes" id="UP000077465">
    <property type="component" value="Chromosome"/>
</dbReference>
<feature type="transmembrane region" description="Helical" evidence="1">
    <location>
        <begin position="20"/>
        <end position="41"/>
    </location>
</feature>
<reference evidence="3 4" key="1">
    <citation type="submission" date="2015-05" db="EMBL/GenBank/DDBJ databases">
        <authorList>
            <person name="Dickey A."/>
            <person name="Clawson M."/>
            <person name="Bono J."/>
            <person name="Loy J.D."/>
        </authorList>
    </citation>
    <scope>NUCLEOTIDE SEQUENCE [LARGE SCALE GENOMIC DNA]</scope>
    <source>
        <strain evidence="3 4">22581</strain>
    </source>
</reference>
<dbReference type="InterPro" id="IPR000866">
    <property type="entry name" value="AhpC/TSA"/>
</dbReference>
<protein>
    <recommendedName>
        <fullName evidence="2">Thioredoxin domain-containing protein</fullName>
    </recommendedName>
</protein>
<dbReference type="Gene3D" id="3.40.30.10">
    <property type="entry name" value="Glutaredoxin"/>
    <property type="match status" value="1"/>
</dbReference>
<dbReference type="PANTHER" id="PTHR42852:SF17">
    <property type="entry name" value="THIOREDOXIN-LIKE PROTEIN HI_1115"/>
    <property type="match status" value="1"/>
</dbReference>
<dbReference type="GO" id="GO:0016209">
    <property type="term" value="F:antioxidant activity"/>
    <property type="evidence" value="ECO:0007669"/>
    <property type="project" value="InterPro"/>
</dbReference>
<dbReference type="GO" id="GO:0016491">
    <property type="term" value="F:oxidoreductase activity"/>
    <property type="evidence" value="ECO:0007669"/>
    <property type="project" value="InterPro"/>
</dbReference>
<feature type="domain" description="Thioredoxin" evidence="2">
    <location>
        <begin position="43"/>
        <end position="178"/>
    </location>
</feature>
<proteinExistence type="predicted"/>
<sequence length="178" mass="20605">MLTKCHLFRWYFYFCIMKNIILNALKYLLIFIVIYMAVNLWRAPTLPDTPELRYQTNQGQIIDAVAQSHDTPVLVYFWGTWCSICRITTPNVETLHENGTPVITVATRSDSTAELADYLTKNQLDFMVINDLDGQVFQGWQGKVTPSFVILKDGRIHQSFTGIAPLWSLKLRLWMARL</sequence>
<dbReference type="SUPFAM" id="SSF52833">
    <property type="entry name" value="Thioredoxin-like"/>
    <property type="match status" value="1"/>
</dbReference>
<dbReference type="PROSITE" id="PS51352">
    <property type="entry name" value="THIOREDOXIN_2"/>
    <property type="match status" value="1"/>
</dbReference>
<accession>A0AAC8PUP7</accession>
<dbReference type="EMBL" id="CP011376">
    <property type="protein sequence ID" value="AKG07333.1"/>
    <property type="molecule type" value="Genomic_DNA"/>
</dbReference>
<evidence type="ECO:0000313" key="4">
    <source>
        <dbReference type="Proteomes" id="UP000077465"/>
    </source>
</evidence>
<organism evidence="3 4">
    <name type="scientific">Moraxella bovoculi</name>
    <dbReference type="NCBI Taxonomy" id="386891"/>
    <lineage>
        <taxon>Bacteria</taxon>
        <taxon>Pseudomonadati</taxon>
        <taxon>Pseudomonadota</taxon>
        <taxon>Gammaproteobacteria</taxon>
        <taxon>Moraxellales</taxon>
        <taxon>Moraxellaceae</taxon>
        <taxon>Moraxella</taxon>
    </lineage>
</organism>
<dbReference type="AlphaFoldDB" id="A0AAC8PUP7"/>
<dbReference type="InterPro" id="IPR050553">
    <property type="entry name" value="Thioredoxin_ResA/DsbE_sf"/>
</dbReference>
<dbReference type="InterPro" id="IPR036249">
    <property type="entry name" value="Thioredoxin-like_sf"/>
</dbReference>
<dbReference type="PANTHER" id="PTHR42852">
    <property type="entry name" value="THIOL:DISULFIDE INTERCHANGE PROTEIN DSBE"/>
    <property type="match status" value="1"/>
</dbReference>
<evidence type="ECO:0000256" key="1">
    <source>
        <dbReference type="SAM" id="Phobius"/>
    </source>
</evidence>
<keyword evidence="1" id="KW-0812">Transmembrane</keyword>
<dbReference type="CDD" id="cd03011">
    <property type="entry name" value="TlpA_like_ScsD_MtbDsbE"/>
    <property type="match status" value="1"/>
</dbReference>
<evidence type="ECO:0000259" key="2">
    <source>
        <dbReference type="PROSITE" id="PS51352"/>
    </source>
</evidence>
<name>A0AAC8PUP7_9GAMM</name>
<gene>
    <name evidence="3" type="ORF">AAX06_03170</name>
</gene>
<evidence type="ECO:0000313" key="3">
    <source>
        <dbReference type="EMBL" id="AKG07333.1"/>
    </source>
</evidence>
<dbReference type="Pfam" id="PF00578">
    <property type="entry name" value="AhpC-TSA"/>
    <property type="match status" value="1"/>
</dbReference>
<dbReference type="InterPro" id="IPR013766">
    <property type="entry name" value="Thioredoxin_domain"/>
</dbReference>
<keyword evidence="1" id="KW-0472">Membrane</keyword>
<keyword evidence="1" id="KW-1133">Transmembrane helix</keyword>